<dbReference type="EC" id="3.4.-.-" evidence="8"/>
<protein>
    <recommendedName>
        <fullName evidence="8">Abasic site processing protein</fullName>
        <ecNumber evidence="8">3.4.-.-</ecNumber>
    </recommendedName>
</protein>
<evidence type="ECO:0000256" key="4">
    <source>
        <dbReference type="ARBA" id="ARBA00022801"/>
    </source>
</evidence>
<dbReference type="Gene3D" id="3.90.1680.10">
    <property type="entry name" value="SOS response associated peptidase-like"/>
    <property type="match status" value="1"/>
</dbReference>
<evidence type="ECO:0000256" key="6">
    <source>
        <dbReference type="ARBA" id="ARBA00023125"/>
    </source>
</evidence>
<dbReference type="Proteomes" id="UP001268651">
    <property type="component" value="Unassembled WGS sequence"/>
</dbReference>
<organism evidence="9 10">
    <name type="scientific">Gilvirhabdus luticola</name>
    <dbReference type="NCBI Taxonomy" id="3079858"/>
    <lineage>
        <taxon>Bacteria</taxon>
        <taxon>Pseudomonadati</taxon>
        <taxon>Bacteroidota</taxon>
        <taxon>Flavobacteriia</taxon>
        <taxon>Flavobacteriales</taxon>
        <taxon>Flavobacteriaceae</taxon>
        <taxon>Gilvirhabdus</taxon>
    </lineage>
</organism>
<dbReference type="EMBL" id="JAWHTF010000008">
    <property type="protein sequence ID" value="MDU8887082.1"/>
    <property type="molecule type" value="Genomic_DNA"/>
</dbReference>
<gene>
    <name evidence="9" type="ORF">RXV94_13005</name>
</gene>
<dbReference type="PANTHER" id="PTHR13604">
    <property type="entry name" value="DC12-RELATED"/>
    <property type="match status" value="1"/>
</dbReference>
<evidence type="ECO:0000256" key="5">
    <source>
        <dbReference type="ARBA" id="ARBA00023124"/>
    </source>
</evidence>
<evidence type="ECO:0000256" key="7">
    <source>
        <dbReference type="ARBA" id="ARBA00023239"/>
    </source>
</evidence>
<keyword evidence="6" id="KW-0238">DNA-binding</keyword>
<dbReference type="InterPro" id="IPR036590">
    <property type="entry name" value="SRAP-like"/>
</dbReference>
<sequence>MCYDIKATYESQLKRAEARGDIQAVEEIKEKLIPFTDLPLFHSSGFSHPDLLIYTDDSPYFPTIATWGLIPHWVRDEEGMKKIWNNTLNARGETIFEKPSFKESAKHHRCLIYIDGFYEHHHYNGSTYPFYIYRKDGKPMILAGLWNDWETEFGGIVNSFSIVTTEGNSMMAKIHNNPKLKGPRMPLILFEELADVWLNPINDDIDKKLIQELIKPYPVDELTYHSVAKLRGKEYPGNLENISDEVVYKELVF</sequence>
<keyword evidence="4 8" id="KW-0378">Hydrolase</keyword>
<evidence type="ECO:0000313" key="10">
    <source>
        <dbReference type="Proteomes" id="UP001268651"/>
    </source>
</evidence>
<evidence type="ECO:0000256" key="1">
    <source>
        <dbReference type="ARBA" id="ARBA00008136"/>
    </source>
</evidence>
<evidence type="ECO:0000313" key="9">
    <source>
        <dbReference type="EMBL" id="MDU8887082.1"/>
    </source>
</evidence>
<keyword evidence="5" id="KW-0190">Covalent protein-DNA linkage</keyword>
<proteinExistence type="inferred from homology"/>
<evidence type="ECO:0000256" key="8">
    <source>
        <dbReference type="RuleBase" id="RU364100"/>
    </source>
</evidence>
<dbReference type="Pfam" id="PF02586">
    <property type="entry name" value="SRAP"/>
    <property type="match status" value="1"/>
</dbReference>
<accession>A0ABU3U9Q1</accession>
<reference evidence="9 10" key="1">
    <citation type="submission" date="2023-10" db="EMBL/GenBank/DDBJ databases">
        <title>Marimonas sp. nov. isolated from tidal mud flat.</title>
        <authorList>
            <person name="Jaincy N.J."/>
            <person name="Srinivasan S."/>
            <person name="Lee S.-S."/>
        </authorList>
    </citation>
    <scope>NUCLEOTIDE SEQUENCE [LARGE SCALE GENOMIC DNA]</scope>
    <source>
        <strain evidence="9 10">MJ-SS3</strain>
    </source>
</reference>
<keyword evidence="10" id="KW-1185">Reference proteome</keyword>
<evidence type="ECO:0000256" key="2">
    <source>
        <dbReference type="ARBA" id="ARBA00022670"/>
    </source>
</evidence>
<keyword evidence="3" id="KW-0227">DNA damage</keyword>
<comment type="similarity">
    <text evidence="1 8">Belongs to the SOS response-associated peptidase family.</text>
</comment>
<name>A0ABU3U9Q1_9FLAO</name>
<comment type="caution">
    <text evidence="9">The sequence shown here is derived from an EMBL/GenBank/DDBJ whole genome shotgun (WGS) entry which is preliminary data.</text>
</comment>
<dbReference type="InterPro" id="IPR003738">
    <property type="entry name" value="SRAP"/>
</dbReference>
<keyword evidence="7" id="KW-0456">Lyase</keyword>
<dbReference type="SUPFAM" id="SSF143081">
    <property type="entry name" value="BB1717-like"/>
    <property type="match status" value="1"/>
</dbReference>
<dbReference type="PANTHER" id="PTHR13604:SF0">
    <property type="entry name" value="ABASIC SITE PROCESSING PROTEIN HMCES"/>
    <property type="match status" value="1"/>
</dbReference>
<dbReference type="RefSeq" id="WP_316663180.1">
    <property type="nucleotide sequence ID" value="NZ_JAWHTF010000008.1"/>
</dbReference>
<keyword evidence="2 8" id="KW-0645">Protease</keyword>
<evidence type="ECO:0000256" key="3">
    <source>
        <dbReference type="ARBA" id="ARBA00022763"/>
    </source>
</evidence>